<feature type="compositionally biased region" description="Polar residues" evidence="5">
    <location>
        <begin position="59"/>
        <end position="69"/>
    </location>
</feature>
<evidence type="ECO:0000259" key="6">
    <source>
        <dbReference type="PROSITE" id="PS51795"/>
    </source>
</evidence>
<keyword evidence="3" id="KW-0862">Zinc</keyword>
<dbReference type="PROSITE" id="PS51795">
    <property type="entry name" value="ZF_FLZ"/>
    <property type="match status" value="1"/>
</dbReference>
<gene>
    <name evidence="8" type="primary">LOC111497627</name>
</gene>
<dbReference type="InterPro" id="IPR007650">
    <property type="entry name" value="Zf-FLZ_dom"/>
</dbReference>
<dbReference type="PANTHER" id="PTHR46443">
    <property type="entry name" value="FCS-LIKE ZINC FINGER 8"/>
    <property type="match status" value="1"/>
</dbReference>
<keyword evidence="3" id="KW-0863">Zinc-finger</keyword>
<feature type="domain" description="FLZ-type" evidence="6">
    <location>
        <begin position="206"/>
        <end position="250"/>
    </location>
</feature>
<dbReference type="RefSeq" id="XP_023004232.1">
    <property type="nucleotide sequence ID" value="XM_023148464.1"/>
</dbReference>
<comment type="similarity">
    <text evidence="1">Belongs to the FLZ family.</text>
</comment>
<feature type="zinc finger region" description="FLZ-type" evidence="4">
    <location>
        <begin position="206"/>
        <end position="250"/>
    </location>
</feature>
<evidence type="ECO:0000313" key="7">
    <source>
        <dbReference type="Proteomes" id="UP000504608"/>
    </source>
</evidence>
<evidence type="ECO:0000256" key="3">
    <source>
        <dbReference type="ARBA" id="ARBA00022771"/>
    </source>
</evidence>
<dbReference type="AlphaFoldDB" id="A0A6J1KPV3"/>
<feature type="region of interest" description="Disordered" evidence="5">
    <location>
        <begin position="59"/>
        <end position="79"/>
    </location>
</feature>
<dbReference type="GeneID" id="111497627"/>
<sequence>MLRNRSRALMADQASPVSNSLFGSPRFKPFTPTTQSIDHSVISPTSVLDSKPFFSLQNPFSYDPNTKPNSPKKPIFPVNKHKISGRNPIGLALIEEKYDSTLSKSVIFRAKLRVKIPPPLLPDSAVDDGGGDLFPSGIGDGGMMTVKEMEVCEEYTCVRTHGPDAKITHIFDNFVVKSSVDSGPERISMADLKNKNKKNKKNKKNDFLSFCYTCNRNLELTKDIYIYRGEKAFCSHECRYQEMLLDEEQQQQSS</sequence>
<evidence type="ECO:0000256" key="4">
    <source>
        <dbReference type="PROSITE-ProRule" id="PRU01131"/>
    </source>
</evidence>
<organism evidence="7 8">
    <name type="scientific">Cucurbita maxima</name>
    <name type="common">Pumpkin</name>
    <name type="synonym">Winter squash</name>
    <dbReference type="NCBI Taxonomy" id="3661"/>
    <lineage>
        <taxon>Eukaryota</taxon>
        <taxon>Viridiplantae</taxon>
        <taxon>Streptophyta</taxon>
        <taxon>Embryophyta</taxon>
        <taxon>Tracheophyta</taxon>
        <taxon>Spermatophyta</taxon>
        <taxon>Magnoliopsida</taxon>
        <taxon>eudicotyledons</taxon>
        <taxon>Gunneridae</taxon>
        <taxon>Pentapetalae</taxon>
        <taxon>rosids</taxon>
        <taxon>fabids</taxon>
        <taxon>Cucurbitales</taxon>
        <taxon>Cucurbitaceae</taxon>
        <taxon>Cucurbiteae</taxon>
        <taxon>Cucurbita</taxon>
    </lineage>
</organism>
<reference evidence="8" key="1">
    <citation type="submission" date="2025-08" db="UniProtKB">
        <authorList>
            <consortium name="RefSeq"/>
        </authorList>
    </citation>
    <scope>IDENTIFICATION</scope>
    <source>
        <tissue evidence="8">Young leaves</tissue>
    </source>
</reference>
<evidence type="ECO:0000256" key="5">
    <source>
        <dbReference type="SAM" id="MobiDB-lite"/>
    </source>
</evidence>
<dbReference type="PANTHER" id="PTHR46443:SF3">
    <property type="entry name" value="PROTEIN MARD1"/>
    <property type="match status" value="1"/>
</dbReference>
<dbReference type="KEGG" id="cmax:111497627"/>
<dbReference type="Pfam" id="PF04570">
    <property type="entry name" value="zf-FLZ"/>
    <property type="match status" value="1"/>
</dbReference>
<keyword evidence="2" id="KW-0479">Metal-binding</keyword>
<keyword evidence="7" id="KW-1185">Reference proteome</keyword>
<dbReference type="Proteomes" id="UP000504608">
    <property type="component" value="Unplaced"/>
</dbReference>
<proteinExistence type="inferred from homology"/>
<protein>
    <submittedName>
        <fullName evidence="8">Protein MARD1</fullName>
    </submittedName>
</protein>
<evidence type="ECO:0000313" key="8">
    <source>
        <dbReference type="RefSeq" id="XP_023004232.1"/>
    </source>
</evidence>
<dbReference type="GO" id="GO:0008270">
    <property type="term" value="F:zinc ion binding"/>
    <property type="evidence" value="ECO:0007669"/>
    <property type="project" value="UniProtKB-KW"/>
</dbReference>
<evidence type="ECO:0000256" key="1">
    <source>
        <dbReference type="ARBA" id="ARBA00009374"/>
    </source>
</evidence>
<dbReference type="OrthoDB" id="1902692at2759"/>
<evidence type="ECO:0000256" key="2">
    <source>
        <dbReference type="ARBA" id="ARBA00022723"/>
    </source>
</evidence>
<dbReference type="InterPro" id="IPR044593">
    <property type="entry name" value="FLZ8/MARD1"/>
</dbReference>
<accession>A0A6J1KPV3</accession>
<name>A0A6J1KPV3_CUCMA</name>